<proteinExistence type="inferred from homology"/>
<dbReference type="STRING" id="3076.A0A2P6TWI8"/>
<feature type="region of interest" description="Disordered" evidence="3">
    <location>
        <begin position="1"/>
        <end position="29"/>
    </location>
</feature>
<dbReference type="SUPFAM" id="SSF51430">
    <property type="entry name" value="NAD(P)-linked oxidoreductase"/>
    <property type="match status" value="1"/>
</dbReference>
<dbReference type="InterPro" id="IPR011009">
    <property type="entry name" value="Kinase-like_dom_sf"/>
</dbReference>
<dbReference type="PANTHER" id="PTHR43827">
    <property type="entry name" value="2,5-DIKETO-D-GLUCONIC ACID REDUCTASE"/>
    <property type="match status" value="1"/>
</dbReference>
<protein>
    <submittedName>
        <fullName evidence="5">Aldo keto reductase</fullName>
    </submittedName>
</protein>
<dbReference type="SUPFAM" id="SSF56112">
    <property type="entry name" value="Protein kinase-like (PK-like)"/>
    <property type="match status" value="1"/>
</dbReference>
<dbReference type="PROSITE" id="PS00108">
    <property type="entry name" value="PROTEIN_KINASE_ST"/>
    <property type="match status" value="1"/>
</dbReference>
<feature type="domain" description="Protein kinase" evidence="4">
    <location>
        <begin position="596"/>
        <end position="866"/>
    </location>
</feature>
<keyword evidence="6" id="KW-1185">Reference proteome</keyword>
<dbReference type="InterPro" id="IPR023210">
    <property type="entry name" value="NADP_OxRdtase_dom"/>
</dbReference>
<dbReference type="FunFam" id="3.20.20.100:FF:000015">
    <property type="entry name" value="Oxidoreductase, aldo/keto reductase family"/>
    <property type="match status" value="1"/>
</dbReference>
<dbReference type="EMBL" id="LHPG02000005">
    <property type="protein sequence ID" value="PRW58428.1"/>
    <property type="molecule type" value="Genomic_DNA"/>
</dbReference>
<dbReference type="PROSITE" id="PS00063">
    <property type="entry name" value="ALDOKETO_REDUCTASE_3"/>
    <property type="match status" value="1"/>
</dbReference>
<dbReference type="AlphaFoldDB" id="A0A2P6TWI8"/>
<feature type="region of interest" description="Disordered" evidence="3">
    <location>
        <begin position="869"/>
        <end position="890"/>
    </location>
</feature>
<dbReference type="Gene3D" id="1.10.510.10">
    <property type="entry name" value="Transferase(Phosphotransferase) domain 1"/>
    <property type="match status" value="1"/>
</dbReference>
<evidence type="ECO:0000256" key="1">
    <source>
        <dbReference type="ARBA" id="ARBA00007905"/>
    </source>
</evidence>
<dbReference type="Pfam" id="PF00069">
    <property type="entry name" value="Pkinase"/>
    <property type="match status" value="1"/>
</dbReference>
<dbReference type="PRINTS" id="PR00069">
    <property type="entry name" value="ALDKETRDTASE"/>
</dbReference>
<dbReference type="GO" id="GO:0005524">
    <property type="term" value="F:ATP binding"/>
    <property type="evidence" value="ECO:0007669"/>
    <property type="project" value="InterPro"/>
</dbReference>
<dbReference type="SMART" id="SM00220">
    <property type="entry name" value="S_TKc"/>
    <property type="match status" value="1"/>
</dbReference>
<evidence type="ECO:0000256" key="2">
    <source>
        <dbReference type="ARBA" id="ARBA00023002"/>
    </source>
</evidence>
<comment type="caution">
    <text evidence="5">The sequence shown here is derived from an EMBL/GenBank/DDBJ whole genome shotgun (WGS) entry which is preliminary data.</text>
</comment>
<dbReference type="GO" id="GO:0004672">
    <property type="term" value="F:protein kinase activity"/>
    <property type="evidence" value="ECO:0007669"/>
    <property type="project" value="InterPro"/>
</dbReference>
<accession>A0A2P6TWI8</accession>
<dbReference type="PANTHER" id="PTHR43827:SF13">
    <property type="entry name" value="ALDO_KETO REDUCTASE FAMILY PROTEIN"/>
    <property type="match status" value="1"/>
</dbReference>
<name>A0A2P6TWI8_CHLSO</name>
<keyword evidence="2" id="KW-0560">Oxidoreductase</keyword>
<reference evidence="5 6" key="1">
    <citation type="journal article" date="2018" name="Plant J.">
        <title>Genome sequences of Chlorella sorokiniana UTEX 1602 and Micractinium conductrix SAG 241.80: implications to maltose excretion by a green alga.</title>
        <authorList>
            <person name="Arriola M.B."/>
            <person name="Velmurugan N."/>
            <person name="Zhang Y."/>
            <person name="Plunkett M.H."/>
            <person name="Hondzo H."/>
            <person name="Barney B.M."/>
        </authorList>
    </citation>
    <scope>NUCLEOTIDE SEQUENCE [LARGE SCALE GENOMIC DNA]</scope>
    <source>
        <strain evidence="6">UTEX 1602</strain>
    </source>
</reference>
<dbReference type="CDD" id="cd19071">
    <property type="entry name" value="AKR_AKR1-5-like"/>
    <property type="match status" value="1"/>
</dbReference>
<dbReference type="Proteomes" id="UP000239899">
    <property type="component" value="Unassembled WGS sequence"/>
</dbReference>
<dbReference type="PROSITE" id="PS00798">
    <property type="entry name" value="ALDOKETO_REDUCTASE_1"/>
    <property type="match status" value="1"/>
</dbReference>
<gene>
    <name evidence="5" type="ORF">C2E21_2735</name>
</gene>
<dbReference type="PROSITE" id="PS50011">
    <property type="entry name" value="PROTEIN_KINASE_DOM"/>
    <property type="match status" value="1"/>
</dbReference>
<dbReference type="Gene3D" id="3.20.20.100">
    <property type="entry name" value="NADP-dependent oxidoreductase domain"/>
    <property type="match status" value="1"/>
</dbReference>
<comment type="similarity">
    <text evidence="1">Belongs to the aldo/keto reductase family.</text>
</comment>
<dbReference type="GO" id="GO:0016491">
    <property type="term" value="F:oxidoreductase activity"/>
    <property type="evidence" value="ECO:0007669"/>
    <property type="project" value="UniProtKB-KW"/>
</dbReference>
<dbReference type="OrthoDB" id="416253at2759"/>
<organism evidence="5 6">
    <name type="scientific">Chlorella sorokiniana</name>
    <name type="common">Freshwater green alga</name>
    <dbReference type="NCBI Taxonomy" id="3076"/>
    <lineage>
        <taxon>Eukaryota</taxon>
        <taxon>Viridiplantae</taxon>
        <taxon>Chlorophyta</taxon>
        <taxon>core chlorophytes</taxon>
        <taxon>Trebouxiophyceae</taxon>
        <taxon>Chlorellales</taxon>
        <taxon>Chlorellaceae</taxon>
        <taxon>Chlorella clade</taxon>
        <taxon>Chlorella</taxon>
    </lineage>
</organism>
<dbReference type="InterPro" id="IPR020471">
    <property type="entry name" value="AKR"/>
</dbReference>
<evidence type="ECO:0000313" key="6">
    <source>
        <dbReference type="Proteomes" id="UP000239899"/>
    </source>
</evidence>
<evidence type="ECO:0000259" key="4">
    <source>
        <dbReference type="PROSITE" id="PS50011"/>
    </source>
</evidence>
<dbReference type="InterPro" id="IPR008271">
    <property type="entry name" value="Ser/Thr_kinase_AS"/>
</dbReference>
<feature type="compositionally biased region" description="Low complexity" evidence="3">
    <location>
        <begin position="1"/>
        <end position="28"/>
    </location>
</feature>
<evidence type="ECO:0000313" key="5">
    <source>
        <dbReference type="EMBL" id="PRW58428.1"/>
    </source>
</evidence>
<dbReference type="Pfam" id="PF00248">
    <property type="entry name" value="Aldo_ket_red"/>
    <property type="match status" value="1"/>
</dbReference>
<dbReference type="InterPro" id="IPR036812">
    <property type="entry name" value="NAD(P)_OxRdtase_dom_sf"/>
</dbReference>
<dbReference type="InterPro" id="IPR000719">
    <property type="entry name" value="Prot_kinase_dom"/>
</dbReference>
<dbReference type="PROSITE" id="PS00062">
    <property type="entry name" value="ALDOKETO_REDUCTASE_2"/>
    <property type="match status" value="1"/>
</dbReference>
<dbReference type="InterPro" id="IPR018170">
    <property type="entry name" value="Aldo/ket_reductase_CS"/>
</dbReference>
<sequence>MEEQPQQQPQQQQSQQPQQQQLQPAQQPTCPTLAQRVASAVSGAVQRVEATWLSSAEKTRCWSFNVKEGQDGEESVRMNAVRLNTGHLLPAIGLGVYRSAAGGECYNACLSALRLGYRHIDTAQVYGNEQDVGRAMVDSGLRRDEVFITSKLWTSNWGYDKARASIRQSLSELNTPYLDLFLLHAPGDPGARAETWRALEDAMKEGLVRSIGVSNFGIPHLQKLAETAAVKPAVNQIELHPWLQWREEVAYCQAEGIVLEAYSPLAKAQKLADPTVAAIAQRLGVTPAQVLIRWSLQKGYVPLPKSNHAERQRANLDVFRFELSADDMTALDGLDVRFSSTCRNAHQLVSGSPILCSKCSATCRSRKESLALLRWLAIRSRGSNVTISLALRAQKVSLIRQLGEAFSMQGARLQQLSLGLLDVRAELAGSWLSSLLQLRKLTVKGCGALLGSSCGQLTALRELTVQCGHRAPSTDPQKHWMCHLMRPCNVTLQPGSIPAGLTRVRFRYCSMPQLPAALAAATGRKVLLLKRCDVDLDNNASDTAPELQPSVGCLTALQTLQLRRLHLEEQEWVHRRQAAPAMASLAPGSLLSGGKYVVVKELNRGGSAVVMEAVQTLTGRRVALKVVQPPSERLPGALRTHQREVASAATLYTSGVIAALLDEFTEPGMLVTVWELVEGMDLLDYLNSHGGVLAEADAAPLFAQLVNGIRLIHKAGLVHRDVKGENVMLEAGTGRIKIIDFGLSKRQQSAVTLGVGTIDYMPPELLGSSGDFSVLKHRQTASYDACAVDVWASGVLLYLFSTGAYPFENPACPQNVVETLKNIARCTYRPLPAHLSPQLRDLLQRMLCSDPQQRITLEQVAAHPWLQAHGAADPAGNSSSGDGCIPASPSAPASPIASAAAEAGQAMEAEGALPASYAAPAPATFSFGTHVECKPTPQLVPAAPAVPAAPTTPPALGAASPMQLPASPATPDAAAAARHGFLGAFTSCWFTRA</sequence>
<evidence type="ECO:0000256" key="3">
    <source>
        <dbReference type="SAM" id="MobiDB-lite"/>
    </source>
</evidence>